<gene>
    <name evidence="2" type="ORF">Pfra01_000763400</name>
</gene>
<dbReference type="Gene3D" id="3.30.70.270">
    <property type="match status" value="2"/>
</dbReference>
<dbReference type="Pfam" id="PF00078">
    <property type="entry name" value="RVT_1"/>
    <property type="match status" value="1"/>
</dbReference>
<dbReference type="PANTHER" id="PTHR33064">
    <property type="entry name" value="POL PROTEIN"/>
    <property type="match status" value="1"/>
</dbReference>
<dbReference type="InterPro" id="IPR051320">
    <property type="entry name" value="Viral_Replic_Matur_Polypro"/>
</dbReference>
<dbReference type="InterPro" id="IPR043128">
    <property type="entry name" value="Rev_trsase/Diguanyl_cyclase"/>
</dbReference>
<dbReference type="Proteomes" id="UP001165121">
    <property type="component" value="Unassembled WGS sequence"/>
</dbReference>
<dbReference type="EMBL" id="BSXT01000681">
    <property type="protein sequence ID" value="GMF32271.1"/>
    <property type="molecule type" value="Genomic_DNA"/>
</dbReference>
<sequence>MTDGGIFTPTRVSQGSTVAALYFQSTVEMALGNLVNKCVIVLIDDLLIFAKTTEDLVDAINAVLQKLDDFGFILNPKKCSLFMTEVLLDMPPPTAAAERQLFFCASNWIRANMVDYARVARPLQERLDSALTGTKKTKRAAAGVQIELTMEELARFRAVKALLAHSSSKTLQVTPTLRTDSELLCR</sequence>
<dbReference type="PANTHER" id="PTHR33064:SF37">
    <property type="entry name" value="RIBONUCLEASE H"/>
    <property type="match status" value="1"/>
</dbReference>
<organism evidence="2 3">
    <name type="scientific">Phytophthora fragariaefolia</name>
    <dbReference type="NCBI Taxonomy" id="1490495"/>
    <lineage>
        <taxon>Eukaryota</taxon>
        <taxon>Sar</taxon>
        <taxon>Stramenopiles</taxon>
        <taxon>Oomycota</taxon>
        <taxon>Peronosporomycetes</taxon>
        <taxon>Peronosporales</taxon>
        <taxon>Peronosporaceae</taxon>
        <taxon>Phytophthora</taxon>
    </lineage>
</organism>
<accession>A0A9W6X621</accession>
<dbReference type="SUPFAM" id="SSF56672">
    <property type="entry name" value="DNA/RNA polymerases"/>
    <property type="match status" value="1"/>
</dbReference>
<keyword evidence="3" id="KW-1185">Reference proteome</keyword>
<reference evidence="2" key="1">
    <citation type="submission" date="2023-04" db="EMBL/GenBank/DDBJ databases">
        <title>Phytophthora fragariaefolia NBRC 109709.</title>
        <authorList>
            <person name="Ichikawa N."/>
            <person name="Sato H."/>
            <person name="Tonouchi N."/>
        </authorList>
    </citation>
    <scope>NUCLEOTIDE SEQUENCE</scope>
    <source>
        <strain evidence="2">NBRC 109709</strain>
    </source>
</reference>
<proteinExistence type="predicted"/>
<dbReference type="InterPro" id="IPR043502">
    <property type="entry name" value="DNA/RNA_pol_sf"/>
</dbReference>
<feature type="domain" description="Reverse transcriptase" evidence="1">
    <location>
        <begin position="1"/>
        <end position="108"/>
    </location>
</feature>
<evidence type="ECO:0000259" key="1">
    <source>
        <dbReference type="PROSITE" id="PS50878"/>
    </source>
</evidence>
<dbReference type="AlphaFoldDB" id="A0A9W6X621"/>
<protein>
    <submittedName>
        <fullName evidence="2">Unnamed protein product</fullName>
    </submittedName>
</protein>
<dbReference type="InterPro" id="IPR000477">
    <property type="entry name" value="RT_dom"/>
</dbReference>
<evidence type="ECO:0000313" key="3">
    <source>
        <dbReference type="Proteomes" id="UP001165121"/>
    </source>
</evidence>
<comment type="caution">
    <text evidence="2">The sequence shown here is derived from an EMBL/GenBank/DDBJ whole genome shotgun (WGS) entry which is preliminary data.</text>
</comment>
<dbReference type="PROSITE" id="PS50878">
    <property type="entry name" value="RT_POL"/>
    <property type="match status" value="1"/>
</dbReference>
<dbReference type="OrthoDB" id="122006at2759"/>
<evidence type="ECO:0000313" key="2">
    <source>
        <dbReference type="EMBL" id="GMF32271.1"/>
    </source>
</evidence>
<name>A0A9W6X621_9STRA</name>